<evidence type="ECO:0008006" key="3">
    <source>
        <dbReference type="Google" id="ProtNLM"/>
    </source>
</evidence>
<dbReference type="EMBL" id="PPXD01000023">
    <property type="protein sequence ID" value="POH63426.1"/>
    <property type="molecule type" value="Genomic_DNA"/>
</dbReference>
<evidence type="ECO:0000313" key="2">
    <source>
        <dbReference type="Proteomes" id="UP000237340"/>
    </source>
</evidence>
<dbReference type="Proteomes" id="UP000237340">
    <property type="component" value="Unassembled WGS sequence"/>
</dbReference>
<gene>
    <name evidence="1" type="ORF">C3B61_14615</name>
</gene>
<dbReference type="AlphaFoldDB" id="A0A2S3ZC11"/>
<reference evidence="1 2" key="1">
    <citation type="submission" date="2018-01" db="EMBL/GenBank/DDBJ databases">
        <title>Cryobacterium sp. nov., from glaciers in China.</title>
        <authorList>
            <person name="Liu Q."/>
            <person name="Xin Y.-H."/>
        </authorList>
    </citation>
    <scope>NUCLEOTIDE SEQUENCE [LARGE SCALE GENOMIC DNA]</scope>
    <source>
        <strain evidence="1 2">TMN-42</strain>
    </source>
</reference>
<dbReference type="Gene3D" id="2.120.10.30">
    <property type="entry name" value="TolB, C-terminal domain"/>
    <property type="match status" value="1"/>
</dbReference>
<dbReference type="RefSeq" id="WP_103461335.1">
    <property type="nucleotide sequence ID" value="NZ_PPXD01000023.1"/>
</dbReference>
<proteinExistence type="predicted"/>
<keyword evidence="2" id="KW-1185">Reference proteome</keyword>
<name>A0A2S3ZC11_9MICO</name>
<dbReference type="InterPro" id="IPR011042">
    <property type="entry name" value="6-blade_b-propeller_TolB-like"/>
</dbReference>
<comment type="caution">
    <text evidence="1">The sequence shown here is derived from an EMBL/GenBank/DDBJ whole genome shotgun (WGS) entry which is preliminary data.</text>
</comment>
<dbReference type="SUPFAM" id="SSF82171">
    <property type="entry name" value="DPP6 N-terminal domain-like"/>
    <property type="match status" value="1"/>
</dbReference>
<evidence type="ECO:0000313" key="1">
    <source>
        <dbReference type="EMBL" id="POH63426.1"/>
    </source>
</evidence>
<organism evidence="1 2">
    <name type="scientific">Cryobacterium zongtaii</name>
    <dbReference type="NCBI Taxonomy" id="1259217"/>
    <lineage>
        <taxon>Bacteria</taxon>
        <taxon>Bacillati</taxon>
        <taxon>Actinomycetota</taxon>
        <taxon>Actinomycetes</taxon>
        <taxon>Micrococcales</taxon>
        <taxon>Microbacteriaceae</taxon>
        <taxon>Cryobacterium</taxon>
    </lineage>
</organism>
<sequence>MTARKRTIAAVLVSAVLLGGAGGYGIVAWAGSQERRTGGNAVQAVTTDTAATGDRIVFRNTASGDGYGLVAFVPLADPAGERSVTAQACDRVYATTVVEMCLHIDRGIVTTFAATLRGADAAELRTWPLPGIPSRTRVSANSHLVAVTAFVTGESYGTVAFSTQTTISTIDGTDYGNLEDFALLVDGERITAADRNIWGVTFGSDDTTFYATAASAGRTWLVRGDLTARTLTAIRESAECPSLSPDGRHIAYKKVVTGTASPVWSIAVLDLETGVETLLPAPGNVDDQVEWLDDSTLLYGLARTDVVGDSDVWSISIDGASQPRLFIPHAWSPSVVRS</sequence>
<accession>A0A2S3ZC11</accession>
<protein>
    <recommendedName>
        <fullName evidence="3">TolB-like translocation protein</fullName>
    </recommendedName>
</protein>